<name>A0A6A4R5G9_LUPAL</name>
<keyword evidence="3" id="KW-1185">Reference proteome</keyword>
<evidence type="ECO:0000313" key="2">
    <source>
        <dbReference type="EMBL" id="KAE9621231.1"/>
    </source>
</evidence>
<evidence type="ECO:0000313" key="3">
    <source>
        <dbReference type="Proteomes" id="UP000447434"/>
    </source>
</evidence>
<comment type="caution">
    <text evidence="2">The sequence shown here is derived from an EMBL/GenBank/DDBJ whole genome shotgun (WGS) entry which is preliminary data.</text>
</comment>
<feature type="signal peptide" evidence="1">
    <location>
        <begin position="1"/>
        <end position="21"/>
    </location>
</feature>
<evidence type="ECO:0000256" key="1">
    <source>
        <dbReference type="SAM" id="SignalP"/>
    </source>
</evidence>
<sequence length="48" mass="5423">MAFPIYQQLFIGLFCIALVLAAGTCSRYGRFNDKAYFVCGFFNNFVGQ</sequence>
<organism evidence="2 3">
    <name type="scientific">Lupinus albus</name>
    <name type="common">White lupine</name>
    <name type="synonym">Lupinus termis</name>
    <dbReference type="NCBI Taxonomy" id="3870"/>
    <lineage>
        <taxon>Eukaryota</taxon>
        <taxon>Viridiplantae</taxon>
        <taxon>Streptophyta</taxon>
        <taxon>Embryophyta</taxon>
        <taxon>Tracheophyta</taxon>
        <taxon>Spermatophyta</taxon>
        <taxon>Magnoliopsida</taxon>
        <taxon>eudicotyledons</taxon>
        <taxon>Gunneridae</taxon>
        <taxon>Pentapetalae</taxon>
        <taxon>rosids</taxon>
        <taxon>fabids</taxon>
        <taxon>Fabales</taxon>
        <taxon>Fabaceae</taxon>
        <taxon>Papilionoideae</taxon>
        <taxon>50 kb inversion clade</taxon>
        <taxon>genistoids sensu lato</taxon>
        <taxon>core genistoids</taxon>
        <taxon>Genisteae</taxon>
        <taxon>Lupinus</taxon>
    </lineage>
</organism>
<accession>A0A6A4R5G9</accession>
<gene>
    <name evidence="2" type="ORF">Lalb_Chr01g0011561</name>
</gene>
<proteinExistence type="predicted"/>
<dbReference type="AlphaFoldDB" id="A0A6A4R5G9"/>
<dbReference type="EMBL" id="WOCE01000001">
    <property type="protein sequence ID" value="KAE9621231.1"/>
    <property type="molecule type" value="Genomic_DNA"/>
</dbReference>
<protein>
    <submittedName>
        <fullName evidence="2">Uncharacterized protein</fullName>
    </submittedName>
</protein>
<keyword evidence="1" id="KW-0732">Signal</keyword>
<reference evidence="3" key="1">
    <citation type="journal article" date="2020" name="Nat. Commun.">
        <title>Genome sequence of the cluster root forming white lupin.</title>
        <authorList>
            <person name="Hufnagel B."/>
            <person name="Marques A."/>
            <person name="Soriano A."/>
            <person name="Marques L."/>
            <person name="Divol F."/>
            <person name="Doumas P."/>
            <person name="Sallet E."/>
            <person name="Mancinotti D."/>
            <person name="Carrere S."/>
            <person name="Marande W."/>
            <person name="Arribat S."/>
            <person name="Keller J."/>
            <person name="Huneau C."/>
            <person name="Blein T."/>
            <person name="Aime D."/>
            <person name="Laguerre M."/>
            <person name="Taylor J."/>
            <person name="Schubert V."/>
            <person name="Nelson M."/>
            <person name="Geu-Flores F."/>
            <person name="Crespi M."/>
            <person name="Gallardo-Guerrero K."/>
            <person name="Delaux P.-M."/>
            <person name="Salse J."/>
            <person name="Berges H."/>
            <person name="Guyot R."/>
            <person name="Gouzy J."/>
            <person name="Peret B."/>
        </authorList>
    </citation>
    <scope>NUCLEOTIDE SEQUENCE [LARGE SCALE GENOMIC DNA]</scope>
    <source>
        <strain evidence="3">cv. Amiga</strain>
    </source>
</reference>
<dbReference type="Proteomes" id="UP000447434">
    <property type="component" value="Chromosome 1"/>
</dbReference>
<feature type="chain" id="PRO_5025624913" evidence="1">
    <location>
        <begin position="22"/>
        <end position="48"/>
    </location>
</feature>